<evidence type="ECO:0000256" key="3">
    <source>
        <dbReference type="ARBA" id="ARBA00023163"/>
    </source>
</evidence>
<dbReference type="Pfam" id="PF00440">
    <property type="entry name" value="TetR_N"/>
    <property type="match status" value="1"/>
</dbReference>
<dbReference type="Proteomes" id="UP000325292">
    <property type="component" value="Chromosome"/>
</dbReference>
<keyword evidence="3" id="KW-0804">Transcription</keyword>
<reference evidence="6 7" key="1">
    <citation type="journal article" date="2019" name="Sci. Rep.">
        <title>Sulfobacillus thermotolerans: new insights into resistance and metabolic capacities of acidophilic chemolithotrophs.</title>
        <authorList>
            <person name="Panyushkina A.E."/>
            <person name="Babenko V.V."/>
            <person name="Nikitina A.S."/>
            <person name="Selezneva O.V."/>
            <person name="Tsaplina I.A."/>
            <person name="Letarova M.A."/>
            <person name="Kostryukova E.S."/>
            <person name="Letarov A.V."/>
        </authorList>
    </citation>
    <scope>NUCLEOTIDE SEQUENCE [LARGE SCALE GENOMIC DNA]</scope>
    <source>
        <strain evidence="6 7">Kr1</strain>
    </source>
</reference>
<dbReference type="PROSITE" id="PS50977">
    <property type="entry name" value="HTH_TETR_2"/>
    <property type="match status" value="1"/>
</dbReference>
<dbReference type="SUPFAM" id="SSF46689">
    <property type="entry name" value="Homeodomain-like"/>
    <property type="match status" value="1"/>
</dbReference>
<evidence type="ECO:0000313" key="6">
    <source>
        <dbReference type="EMBL" id="AUW95198.1"/>
    </source>
</evidence>
<accession>A0ABN5H6Z5</accession>
<keyword evidence="1" id="KW-0805">Transcription regulation</keyword>
<dbReference type="PANTHER" id="PTHR30055:SF234">
    <property type="entry name" value="HTH-TYPE TRANSCRIPTIONAL REGULATOR BETI"/>
    <property type="match status" value="1"/>
</dbReference>
<dbReference type="InterPro" id="IPR009057">
    <property type="entry name" value="Homeodomain-like_sf"/>
</dbReference>
<dbReference type="SUPFAM" id="SSF48498">
    <property type="entry name" value="Tetracyclin repressor-like, C-terminal domain"/>
    <property type="match status" value="1"/>
</dbReference>
<evidence type="ECO:0000256" key="2">
    <source>
        <dbReference type="ARBA" id="ARBA00023125"/>
    </source>
</evidence>
<dbReference type="PRINTS" id="PR00455">
    <property type="entry name" value="HTHTETR"/>
</dbReference>
<dbReference type="PANTHER" id="PTHR30055">
    <property type="entry name" value="HTH-TYPE TRANSCRIPTIONAL REGULATOR RUTR"/>
    <property type="match status" value="1"/>
</dbReference>
<feature type="domain" description="HTH tetR-type" evidence="5">
    <location>
        <begin position="9"/>
        <end position="69"/>
    </location>
</feature>
<organism evidence="6 7">
    <name type="scientific">Sulfobacillus thermotolerans</name>
    <dbReference type="NCBI Taxonomy" id="338644"/>
    <lineage>
        <taxon>Bacteria</taxon>
        <taxon>Bacillati</taxon>
        <taxon>Bacillota</taxon>
        <taxon>Clostridia</taxon>
        <taxon>Eubacteriales</taxon>
        <taxon>Clostridiales Family XVII. Incertae Sedis</taxon>
        <taxon>Sulfobacillus</taxon>
    </lineage>
</organism>
<feature type="DNA-binding region" description="H-T-H motif" evidence="4">
    <location>
        <begin position="32"/>
        <end position="51"/>
    </location>
</feature>
<dbReference type="InterPro" id="IPR001647">
    <property type="entry name" value="HTH_TetR"/>
</dbReference>
<keyword evidence="7" id="KW-1185">Reference proteome</keyword>
<sequence length="191" mass="21300">MSTRTVQKHATHQKIFSTALHLFRTQGFEQTSVDQIVRAAGVSKGSFFVHFPTKKAIFTTYVDHLTDTFLPSLPKWLALPPIDGLHQATKALTQVAEQDYALLPYIIEAELLAEPWDDGRLSSLHHIFDPLITHAQSAGVVRSDLSAAQLADHWLSTFFISLIWAFRHGEPLTSGCAVPLQLAWEGMRNPS</sequence>
<dbReference type="InterPro" id="IPR036271">
    <property type="entry name" value="Tet_transcr_reg_TetR-rel_C_sf"/>
</dbReference>
<evidence type="ECO:0000259" key="5">
    <source>
        <dbReference type="PROSITE" id="PS50977"/>
    </source>
</evidence>
<dbReference type="EMBL" id="CP019454">
    <property type="protein sequence ID" value="AUW95198.1"/>
    <property type="molecule type" value="Genomic_DNA"/>
</dbReference>
<name>A0ABN5H6Z5_9FIRM</name>
<dbReference type="InterPro" id="IPR050109">
    <property type="entry name" value="HTH-type_TetR-like_transc_reg"/>
</dbReference>
<proteinExistence type="predicted"/>
<evidence type="ECO:0000256" key="4">
    <source>
        <dbReference type="PROSITE-ProRule" id="PRU00335"/>
    </source>
</evidence>
<dbReference type="InterPro" id="IPR023772">
    <property type="entry name" value="DNA-bd_HTH_TetR-type_CS"/>
</dbReference>
<evidence type="ECO:0000256" key="1">
    <source>
        <dbReference type="ARBA" id="ARBA00023015"/>
    </source>
</evidence>
<dbReference type="PROSITE" id="PS01081">
    <property type="entry name" value="HTH_TETR_1"/>
    <property type="match status" value="1"/>
</dbReference>
<keyword evidence="2 4" id="KW-0238">DNA-binding</keyword>
<gene>
    <name evidence="6" type="ORF">BXT84_15545</name>
</gene>
<evidence type="ECO:0000313" key="7">
    <source>
        <dbReference type="Proteomes" id="UP000325292"/>
    </source>
</evidence>
<protein>
    <recommendedName>
        <fullName evidence="5">HTH tetR-type domain-containing protein</fullName>
    </recommendedName>
</protein>
<dbReference type="Gene3D" id="1.10.357.10">
    <property type="entry name" value="Tetracycline Repressor, domain 2"/>
    <property type="match status" value="1"/>
</dbReference>